<comment type="caution">
    <text evidence="1">The sequence shown here is derived from an EMBL/GenBank/DDBJ whole genome shotgun (WGS) entry which is preliminary data.</text>
</comment>
<evidence type="ECO:0000313" key="2">
    <source>
        <dbReference type="Proteomes" id="UP000023152"/>
    </source>
</evidence>
<keyword evidence="2" id="KW-1185">Reference proteome</keyword>
<evidence type="ECO:0008006" key="3">
    <source>
        <dbReference type="Google" id="ProtNLM"/>
    </source>
</evidence>
<dbReference type="EMBL" id="ASPP01006872">
    <property type="protein sequence ID" value="ETO28079.1"/>
    <property type="molecule type" value="Genomic_DNA"/>
</dbReference>
<dbReference type="AlphaFoldDB" id="X6NQU3"/>
<gene>
    <name evidence="1" type="ORF">RFI_09048</name>
</gene>
<reference evidence="1 2" key="1">
    <citation type="journal article" date="2013" name="Curr. Biol.">
        <title>The Genome of the Foraminiferan Reticulomyxa filosa.</title>
        <authorList>
            <person name="Glockner G."/>
            <person name="Hulsmann N."/>
            <person name="Schleicher M."/>
            <person name="Noegel A.A."/>
            <person name="Eichinger L."/>
            <person name="Gallinger C."/>
            <person name="Pawlowski J."/>
            <person name="Sierra R."/>
            <person name="Euteneuer U."/>
            <person name="Pillet L."/>
            <person name="Moustafa A."/>
            <person name="Platzer M."/>
            <person name="Groth M."/>
            <person name="Szafranski K."/>
            <person name="Schliwa M."/>
        </authorList>
    </citation>
    <scope>NUCLEOTIDE SEQUENCE [LARGE SCALE GENOMIC DNA]</scope>
</reference>
<dbReference type="Proteomes" id="UP000023152">
    <property type="component" value="Unassembled WGS sequence"/>
</dbReference>
<accession>X6NQU3</accession>
<name>X6NQU3_RETFI</name>
<organism evidence="1 2">
    <name type="scientific">Reticulomyxa filosa</name>
    <dbReference type="NCBI Taxonomy" id="46433"/>
    <lineage>
        <taxon>Eukaryota</taxon>
        <taxon>Sar</taxon>
        <taxon>Rhizaria</taxon>
        <taxon>Retaria</taxon>
        <taxon>Foraminifera</taxon>
        <taxon>Monothalamids</taxon>
        <taxon>Reticulomyxidae</taxon>
        <taxon>Reticulomyxa</taxon>
    </lineage>
</organism>
<dbReference type="InterPro" id="IPR018247">
    <property type="entry name" value="EF_Hand_1_Ca_BS"/>
</dbReference>
<protein>
    <recommendedName>
        <fullName evidence="3">Sulfotransferase domain-containing protein</fullName>
    </recommendedName>
</protein>
<feature type="non-terminal residue" evidence="1">
    <location>
        <position position="1"/>
    </location>
</feature>
<evidence type="ECO:0000313" key="1">
    <source>
        <dbReference type="EMBL" id="ETO28079.1"/>
    </source>
</evidence>
<dbReference type="PROSITE" id="PS00018">
    <property type="entry name" value="EF_HAND_1"/>
    <property type="match status" value="1"/>
</dbReference>
<proteinExistence type="predicted"/>
<sequence>TPAYLIFPSSLYLVSELARRNQHLYLYIVLRNPIQRAYSGYWWHYEERDDNRLLRVIDQDLSFYRFHHQYFRPMFELLDRSDSDNLSHSDLVRLFINGFYHDVLGLFQHSASKIIPNPLIRSCYYPQIQMIFYFFGLERIPTSSHYSYSSPSQQRQRKINANANTLDTPFVNLKILQLDRFHSKNQSHLIFHFRKWIYGEDDQTVTFVDLEDKFIQDTLSALSHDNQEWNYKTRPITSDLEVKMTQFFHGCNKHLYSFFKQNPHYLLANMYSTW</sequence>